<evidence type="ECO:0000313" key="2">
    <source>
        <dbReference type="EMBL" id="OHX66982.1"/>
    </source>
</evidence>
<sequence length="186" mass="20963">MKEQTQTADKTVKFIRPELFQVGAIFGVIAALTCFAYTMSLYGLGLHAFGKWKYLYFPIYGIFFAGSMTYFRLKVNQGRMLAPHGILIGMTLNLVASTLYGIFLQLILSTKDIGQSMLDRHATELKLMMMQGKEQIIESIGEAEFNSQIEKLNHISADIMAVDQAIGMLMFGVFASFLFMLITKRK</sequence>
<reference evidence="2 3" key="1">
    <citation type="journal article" date="2012" name="Int. J. Syst. Evol. Microbiol.">
        <title>Flammeovirga pacifica sp. nov., isolated from deep-sea sediment.</title>
        <authorList>
            <person name="Xu H."/>
            <person name="Fu Y."/>
            <person name="Yang N."/>
            <person name="Ding Z."/>
            <person name="Lai Q."/>
            <person name="Zeng R."/>
        </authorList>
    </citation>
    <scope>NUCLEOTIDE SEQUENCE [LARGE SCALE GENOMIC DNA]</scope>
    <source>
        <strain evidence="3">DSM 24597 / LMG 26175 / WPAGA1</strain>
    </source>
</reference>
<dbReference type="Proteomes" id="UP000179797">
    <property type="component" value="Unassembled WGS sequence"/>
</dbReference>
<organism evidence="2 3">
    <name type="scientific">Flammeovirga pacifica</name>
    <dbReference type="NCBI Taxonomy" id="915059"/>
    <lineage>
        <taxon>Bacteria</taxon>
        <taxon>Pseudomonadati</taxon>
        <taxon>Bacteroidota</taxon>
        <taxon>Cytophagia</taxon>
        <taxon>Cytophagales</taxon>
        <taxon>Flammeovirgaceae</taxon>
        <taxon>Flammeovirga</taxon>
    </lineage>
</organism>
<feature type="transmembrane region" description="Helical" evidence="1">
    <location>
        <begin position="20"/>
        <end position="42"/>
    </location>
</feature>
<dbReference type="STRING" id="915059.NH26_11815"/>
<name>A0A1S1Z164_FLAPC</name>
<evidence type="ECO:0000313" key="3">
    <source>
        <dbReference type="Proteomes" id="UP000179797"/>
    </source>
</evidence>
<feature type="transmembrane region" description="Helical" evidence="1">
    <location>
        <begin position="165"/>
        <end position="183"/>
    </location>
</feature>
<keyword evidence="1" id="KW-0472">Membrane</keyword>
<protein>
    <recommendedName>
        <fullName evidence="4">DUF4199 domain-containing protein</fullName>
    </recommendedName>
</protein>
<dbReference type="AlphaFoldDB" id="A0A1S1Z164"/>
<dbReference type="RefSeq" id="WP_044224127.1">
    <property type="nucleotide sequence ID" value="NZ_JRYR02000001.1"/>
</dbReference>
<dbReference type="OrthoDB" id="978122at2"/>
<keyword evidence="1" id="KW-0812">Transmembrane</keyword>
<keyword evidence="1" id="KW-1133">Transmembrane helix</keyword>
<gene>
    <name evidence="2" type="ORF">NH26_11815</name>
</gene>
<keyword evidence="3" id="KW-1185">Reference proteome</keyword>
<dbReference type="EMBL" id="JRYR02000001">
    <property type="protein sequence ID" value="OHX66982.1"/>
    <property type="molecule type" value="Genomic_DNA"/>
</dbReference>
<dbReference type="InterPro" id="IPR025250">
    <property type="entry name" value="DUF4199"/>
</dbReference>
<feature type="transmembrane region" description="Helical" evidence="1">
    <location>
        <begin position="54"/>
        <end position="73"/>
    </location>
</feature>
<dbReference type="Pfam" id="PF13858">
    <property type="entry name" value="DUF4199"/>
    <property type="match status" value="1"/>
</dbReference>
<evidence type="ECO:0008006" key="4">
    <source>
        <dbReference type="Google" id="ProtNLM"/>
    </source>
</evidence>
<comment type="caution">
    <text evidence="2">The sequence shown here is derived from an EMBL/GenBank/DDBJ whole genome shotgun (WGS) entry which is preliminary data.</text>
</comment>
<proteinExistence type="predicted"/>
<feature type="transmembrane region" description="Helical" evidence="1">
    <location>
        <begin position="85"/>
        <end position="108"/>
    </location>
</feature>
<accession>A0A1S1Z164</accession>
<evidence type="ECO:0000256" key="1">
    <source>
        <dbReference type="SAM" id="Phobius"/>
    </source>
</evidence>